<dbReference type="OrthoDB" id="5598268at2759"/>
<evidence type="ECO:0000256" key="4">
    <source>
        <dbReference type="ARBA" id="ARBA00023242"/>
    </source>
</evidence>
<dbReference type="GO" id="GO:0000127">
    <property type="term" value="C:transcription factor TFIIIC complex"/>
    <property type="evidence" value="ECO:0007669"/>
    <property type="project" value="InterPro"/>
</dbReference>
<evidence type="ECO:0000313" key="8">
    <source>
        <dbReference type="EMBL" id="KXG51387.1"/>
    </source>
</evidence>
<dbReference type="InterPro" id="IPR041499">
    <property type="entry name" value="Tfc1/Sfc1_N"/>
</dbReference>
<protein>
    <submittedName>
        <fullName evidence="8">Transcription factor IIIC, subunit 5</fullName>
    </submittedName>
</protein>
<dbReference type="RefSeq" id="XP_040649923.1">
    <property type="nucleotide sequence ID" value="XM_040797112.1"/>
</dbReference>
<keyword evidence="9" id="KW-1185">Reference proteome</keyword>
<evidence type="ECO:0000259" key="7">
    <source>
        <dbReference type="Pfam" id="PF17682"/>
    </source>
</evidence>
<gene>
    <name evidence="8" type="ORF">PGRI_093990</name>
</gene>
<name>A0A135LQY1_PENPA</name>
<dbReference type="InterPro" id="IPR040454">
    <property type="entry name" value="TF_IIIC_Tfc1/Sfc1"/>
</dbReference>
<feature type="compositionally biased region" description="Acidic residues" evidence="5">
    <location>
        <begin position="615"/>
        <end position="634"/>
    </location>
</feature>
<evidence type="ECO:0000259" key="6">
    <source>
        <dbReference type="Pfam" id="PF09734"/>
    </source>
</evidence>
<dbReference type="InterPro" id="IPR042536">
    <property type="entry name" value="TFIIIC_tauA_Sfc1"/>
</dbReference>
<accession>A0A135LQY1</accession>
<keyword evidence="2" id="KW-0238">DNA-binding</keyword>
<dbReference type="GO" id="GO:0001002">
    <property type="term" value="F:RNA polymerase III type 1 promoter sequence-specific DNA binding"/>
    <property type="evidence" value="ECO:0007669"/>
    <property type="project" value="TreeGrafter"/>
</dbReference>
<comment type="subcellular location">
    <subcellularLocation>
        <location evidence="1">Nucleus</location>
    </subcellularLocation>
</comment>
<keyword evidence="4" id="KW-0539">Nucleus</keyword>
<evidence type="ECO:0000256" key="3">
    <source>
        <dbReference type="ARBA" id="ARBA00023163"/>
    </source>
</evidence>
<feature type="region of interest" description="Disordered" evidence="5">
    <location>
        <begin position="96"/>
        <end position="121"/>
    </location>
</feature>
<organism evidence="8 9">
    <name type="scientific">Penicillium patulum</name>
    <name type="common">Penicillium griseofulvum</name>
    <dbReference type="NCBI Taxonomy" id="5078"/>
    <lineage>
        <taxon>Eukaryota</taxon>
        <taxon>Fungi</taxon>
        <taxon>Dikarya</taxon>
        <taxon>Ascomycota</taxon>
        <taxon>Pezizomycotina</taxon>
        <taxon>Eurotiomycetes</taxon>
        <taxon>Eurotiomycetidae</taxon>
        <taxon>Eurotiales</taxon>
        <taxon>Aspergillaceae</taxon>
        <taxon>Penicillium</taxon>
    </lineage>
</organism>
<comment type="caution">
    <text evidence="8">The sequence shown here is derived from an EMBL/GenBank/DDBJ whole genome shotgun (WGS) entry which is preliminary data.</text>
</comment>
<dbReference type="Pfam" id="PF09734">
    <property type="entry name" value="Tau95"/>
    <property type="match status" value="1"/>
</dbReference>
<dbReference type="OMA" id="PPEYFVR"/>
<dbReference type="Proteomes" id="UP000070168">
    <property type="component" value="Unassembled WGS sequence"/>
</dbReference>
<dbReference type="EMBL" id="LHQR01000030">
    <property type="protein sequence ID" value="KXG51387.1"/>
    <property type="molecule type" value="Genomic_DNA"/>
</dbReference>
<feature type="region of interest" description="Disordered" evidence="5">
    <location>
        <begin position="559"/>
        <end position="634"/>
    </location>
</feature>
<dbReference type="GO" id="GO:0001003">
    <property type="term" value="F:RNA polymerase III type 2 promoter sequence-specific DNA binding"/>
    <property type="evidence" value="ECO:0007669"/>
    <property type="project" value="TreeGrafter"/>
</dbReference>
<evidence type="ECO:0000256" key="1">
    <source>
        <dbReference type="ARBA" id="ARBA00004123"/>
    </source>
</evidence>
<evidence type="ECO:0000256" key="2">
    <source>
        <dbReference type="ARBA" id="ARBA00023125"/>
    </source>
</evidence>
<keyword evidence="3" id="KW-0804">Transcription</keyword>
<dbReference type="PANTHER" id="PTHR13230:SF5">
    <property type="entry name" value="GENERAL TRANSCRIPTION FACTOR 3C POLYPEPTIDE 5"/>
    <property type="match status" value="1"/>
</dbReference>
<feature type="domain" description="Transcription factor IIIC subunit Tfc1/Sfc1 triple barrel" evidence="7">
    <location>
        <begin position="21"/>
        <end position="160"/>
    </location>
</feature>
<dbReference type="GO" id="GO:0006384">
    <property type="term" value="P:transcription initiation at RNA polymerase III promoter"/>
    <property type="evidence" value="ECO:0007669"/>
    <property type="project" value="InterPro"/>
</dbReference>
<reference evidence="8 9" key="1">
    <citation type="journal article" date="2016" name="BMC Genomics">
        <title>Genome sequencing and secondary metabolism of the postharvest pathogen Penicillium griseofulvum.</title>
        <authorList>
            <person name="Banani H."/>
            <person name="Marcet-Houben M."/>
            <person name="Ballester A.R."/>
            <person name="Abbruscato P."/>
            <person name="Gonzalez-Candelas L."/>
            <person name="Gabaldon T."/>
            <person name="Spadaro D."/>
        </authorList>
    </citation>
    <scope>NUCLEOTIDE SEQUENCE [LARGE SCALE GENOMIC DNA]</scope>
    <source>
        <strain evidence="8 9">PG3</strain>
    </source>
</reference>
<dbReference type="GeneID" id="63712412"/>
<dbReference type="Gene3D" id="3.30.200.160">
    <property type="entry name" value="TFIIIC, subcomplex tauA, subunit Sfc1, barrel domain"/>
    <property type="match status" value="1"/>
</dbReference>
<dbReference type="PANTHER" id="PTHR13230">
    <property type="entry name" value="GENERAL TRANSCRIPTION FACTOR IIIC, POLYPEPTIDE 5"/>
    <property type="match status" value="1"/>
</dbReference>
<evidence type="ECO:0000313" key="9">
    <source>
        <dbReference type="Proteomes" id="UP000070168"/>
    </source>
</evidence>
<dbReference type="STRING" id="5078.A0A135LQY1"/>
<dbReference type="GO" id="GO:0005634">
    <property type="term" value="C:nucleus"/>
    <property type="evidence" value="ECO:0007669"/>
    <property type="project" value="UniProtKB-SubCell"/>
</dbReference>
<feature type="domain" description="Transcription factor IIIC subunit 5 HTH" evidence="6">
    <location>
        <begin position="199"/>
        <end position="370"/>
    </location>
</feature>
<dbReference type="AlphaFoldDB" id="A0A135LQY1"/>
<feature type="compositionally biased region" description="Low complexity" evidence="5">
    <location>
        <begin position="602"/>
        <end position="611"/>
    </location>
</feature>
<dbReference type="InterPro" id="IPR019136">
    <property type="entry name" value="TF_IIIC_su-5_HTH"/>
</dbReference>
<sequence length="634" mass="70979">MDDQRGSRSAPFYAVPSRRLVSVEHPAIIRNVDKAIETLQGNRGIKAILDPQPGKEGNPANLVLRPEDAMARSVQSTIVQSNNVLLKITVPKRTGRRRKIGSNEPFTDAPESEASKLPSRRTAKDLLRSLSDNPSKYQIEPVGRVERTHVFRGIPDFVYSTTASPFTNRFRDQILPFDFDKMKQFDIDMSKGATTNADIIPPPSFSHGDVPFHYMLDPLHPKTNSDHQATNLTRSYRQNPTVKQAIGRSGELETVNTQTASKILTHLVAYDIPEVPSQPRANMLPISALDAGMLRTIANLNALYEKQPAWTRRGLRNNLKSDEDRLNLRYAIPYVGYIFRSGPWRDAIIKLGVDPRTSPEYRYYQTFMFRLLAREAELARDGGGGRRHNVPRPSDQRVIEEEGFTGPSTGHIFTGKQPFAQDGRIWMVGDIEDPQLKAELFPPDAGPGFLRSECDVVTDGWFGNGTLAKAKAVMRHKIQALMEGREPDDQDYVRVLRLPAHARSEADFPLFTLDPEIATPKEITLATEIRAIIRSSPVWRNLTANAGLVRREIGEGRGKVKGKMALKGKGVEPEPEPEAEAEKIVEESEGEEEEIQRREMLAAQVADAVAARDADEADEDDEDESDDMDEDEDE</sequence>
<proteinExistence type="predicted"/>
<dbReference type="Pfam" id="PF17682">
    <property type="entry name" value="Tau95_N"/>
    <property type="match status" value="1"/>
</dbReference>
<evidence type="ECO:0000256" key="5">
    <source>
        <dbReference type="SAM" id="MobiDB-lite"/>
    </source>
</evidence>